<feature type="transmembrane region" description="Helical" evidence="1">
    <location>
        <begin position="65"/>
        <end position="83"/>
    </location>
</feature>
<accession>A0A9X9G082</accession>
<dbReference type="RefSeq" id="WP_074843687.1">
    <property type="nucleotide sequence ID" value="NZ_FNSU01000001.1"/>
</dbReference>
<gene>
    <name evidence="2" type="ORF">FIV41_03010</name>
</gene>
<evidence type="ECO:0000313" key="2">
    <source>
        <dbReference type="EMBL" id="TWR63102.1"/>
    </source>
</evidence>
<dbReference type="EMBL" id="VFEQ01000001">
    <property type="protein sequence ID" value="TWR63102.1"/>
    <property type="molecule type" value="Genomic_DNA"/>
</dbReference>
<feature type="transmembrane region" description="Helical" evidence="1">
    <location>
        <begin position="104"/>
        <end position="125"/>
    </location>
</feature>
<evidence type="ECO:0000256" key="1">
    <source>
        <dbReference type="SAM" id="Phobius"/>
    </source>
</evidence>
<protein>
    <submittedName>
        <fullName evidence="2">Uncharacterized protein</fullName>
    </submittedName>
</protein>
<feature type="transmembrane region" description="Helical" evidence="1">
    <location>
        <begin position="22"/>
        <end position="45"/>
    </location>
</feature>
<dbReference type="Proteomes" id="UP000316123">
    <property type="component" value="Unassembled WGS sequence"/>
</dbReference>
<dbReference type="OrthoDB" id="6948242at2"/>
<keyword evidence="1" id="KW-1133">Transmembrane helix</keyword>
<keyword evidence="1" id="KW-0812">Transmembrane</keyword>
<comment type="caution">
    <text evidence="2">The sequence shown here is derived from an EMBL/GenBank/DDBJ whole genome shotgun (WGS) entry which is preliminary data.</text>
</comment>
<dbReference type="AlphaFoldDB" id="A0A9X9G082"/>
<proteinExistence type="predicted"/>
<name>A0A9X9G082_PSEMA</name>
<evidence type="ECO:0000313" key="3">
    <source>
        <dbReference type="Proteomes" id="UP000316123"/>
    </source>
</evidence>
<sequence>MTDSQDPVAIHGRSQTRRVVRCIMLVLGTLLSATALMVLLSAILMSVFESAEQWQAWRTDHYWTLATWRLVVYAFLVASWLKLKARLSKSNRTEARKEFRRLELMIVLLFVMIELSKVFLPIGGIQ</sequence>
<organism evidence="2 3">
    <name type="scientific">Pseudomonas marginalis</name>
    <name type="common">Pseudomonas panacis</name>
    <dbReference type="NCBI Taxonomy" id="298"/>
    <lineage>
        <taxon>Bacteria</taxon>
        <taxon>Pseudomonadati</taxon>
        <taxon>Pseudomonadota</taxon>
        <taxon>Gammaproteobacteria</taxon>
        <taxon>Pseudomonadales</taxon>
        <taxon>Pseudomonadaceae</taxon>
        <taxon>Pseudomonas</taxon>
    </lineage>
</organism>
<reference evidence="2 3" key="1">
    <citation type="submission" date="2019-06" db="EMBL/GenBank/DDBJ databases">
        <title>Pseudomonas bimorpha sp. nov. isolated from bovine raw milk and skim milk concentrate.</title>
        <authorList>
            <person name="Hofmann K."/>
            <person name="Huptas C."/>
            <person name="Doll E."/>
            <person name="Scherer S."/>
            <person name="Wenning M."/>
        </authorList>
    </citation>
    <scope>NUCLEOTIDE SEQUENCE [LARGE SCALE GENOMIC DNA]</scope>
    <source>
        <strain evidence="2 3">DSM 13124</strain>
    </source>
</reference>
<keyword evidence="1" id="KW-0472">Membrane</keyword>